<evidence type="ECO:0000313" key="4">
    <source>
        <dbReference type="Proteomes" id="UP000572680"/>
    </source>
</evidence>
<dbReference type="AlphaFoldDB" id="A0A7W3LTW7"/>
<keyword evidence="2" id="KW-0812">Transmembrane</keyword>
<feature type="transmembrane region" description="Helical" evidence="2">
    <location>
        <begin position="6"/>
        <end position="23"/>
    </location>
</feature>
<reference evidence="3 4" key="1">
    <citation type="submission" date="2020-08" db="EMBL/GenBank/DDBJ databases">
        <title>Genomic Encyclopedia of Type Strains, Phase IV (KMG-IV): sequencing the most valuable type-strain genomes for metagenomic binning, comparative biology and taxonomic classification.</title>
        <authorList>
            <person name="Goeker M."/>
        </authorList>
    </citation>
    <scope>NUCLEOTIDE SEQUENCE [LARGE SCALE GENOMIC DNA]</scope>
    <source>
        <strain evidence="3 4">DSM 44197</strain>
    </source>
</reference>
<gene>
    <name evidence="3" type="ORF">HNR61_005883</name>
</gene>
<comment type="caution">
    <text evidence="3">The sequence shown here is derived from an EMBL/GenBank/DDBJ whole genome shotgun (WGS) entry which is preliminary data.</text>
</comment>
<dbReference type="RefSeq" id="WP_182846324.1">
    <property type="nucleotide sequence ID" value="NZ_BAAALP010000062.1"/>
</dbReference>
<keyword evidence="2" id="KW-1133">Transmembrane helix</keyword>
<sequence length="312" mass="33835">MGFVTVLVILLAGVVVVLEIMMLRTDKQRRAELAKLRDDLAELTGNARSLAAATDLAAVETRTDEEARALRATLDETARRTTGDLDALRADAETASRTLNTLRKEVADLRQSLGRLEAARRSLNELRETAAAHRETLDDLAERATTAAARLDERETAHLSLVRALETTEAELAALRAAVTADFDQRATTVLPGRITTTDEAARPVLTDLYEVLAASVGLRVGHTPPSGDTRYLFGTAPDLDERLDAQLRAQEPSPELAALLVAAFHAADARVQLGPLRIEQRGGQLLVGVHPIGGRAARPIDLTEWARRQRG</sequence>
<evidence type="ECO:0000256" key="2">
    <source>
        <dbReference type="SAM" id="Phobius"/>
    </source>
</evidence>
<keyword evidence="2" id="KW-0472">Membrane</keyword>
<feature type="coiled-coil region" evidence="1">
    <location>
        <begin position="85"/>
        <end position="143"/>
    </location>
</feature>
<proteinExistence type="predicted"/>
<organism evidence="3 4">
    <name type="scientific">Actinomadura namibiensis</name>
    <dbReference type="NCBI Taxonomy" id="182080"/>
    <lineage>
        <taxon>Bacteria</taxon>
        <taxon>Bacillati</taxon>
        <taxon>Actinomycetota</taxon>
        <taxon>Actinomycetes</taxon>
        <taxon>Streptosporangiales</taxon>
        <taxon>Thermomonosporaceae</taxon>
        <taxon>Actinomadura</taxon>
    </lineage>
</organism>
<evidence type="ECO:0000313" key="3">
    <source>
        <dbReference type="EMBL" id="MBA8954229.1"/>
    </source>
</evidence>
<keyword evidence="1" id="KW-0175">Coiled coil</keyword>
<accession>A0A7W3LTW7</accession>
<evidence type="ECO:0000256" key="1">
    <source>
        <dbReference type="SAM" id="Coils"/>
    </source>
</evidence>
<name>A0A7W3LTW7_ACTNM</name>
<dbReference type="Proteomes" id="UP000572680">
    <property type="component" value="Unassembled WGS sequence"/>
</dbReference>
<keyword evidence="4" id="KW-1185">Reference proteome</keyword>
<dbReference type="EMBL" id="JACJIA010000008">
    <property type="protein sequence ID" value="MBA8954229.1"/>
    <property type="molecule type" value="Genomic_DNA"/>
</dbReference>
<protein>
    <submittedName>
        <fullName evidence="3">Uncharacterized protein YoxC</fullName>
    </submittedName>
</protein>
<dbReference type="Gene3D" id="1.20.1480.30">
    <property type="entry name" value="Designed four-helix bundle protein"/>
    <property type="match status" value="1"/>
</dbReference>